<organism evidence="11 12">
    <name type="scientific">Pseudoalteromonas phenolica</name>
    <dbReference type="NCBI Taxonomy" id="161398"/>
    <lineage>
        <taxon>Bacteria</taxon>
        <taxon>Pseudomonadati</taxon>
        <taxon>Pseudomonadota</taxon>
        <taxon>Gammaproteobacteria</taxon>
        <taxon>Alteromonadales</taxon>
        <taxon>Pseudoalteromonadaceae</taxon>
        <taxon>Pseudoalteromonas</taxon>
    </lineage>
</organism>
<dbReference type="HAMAP" id="MF_00161">
    <property type="entry name" value="LspA"/>
    <property type="match status" value="1"/>
</dbReference>
<reference evidence="11 12" key="1">
    <citation type="submission" date="2015-11" db="EMBL/GenBank/DDBJ databases">
        <authorList>
            <person name="Zhang Y."/>
            <person name="Guo Z."/>
        </authorList>
    </citation>
    <scope>NUCLEOTIDE SEQUENCE [LARGE SCALE GENOMIC DNA]</scope>
    <source>
        <strain evidence="11 12">KCTC 12086</strain>
    </source>
</reference>
<comment type="similarity">
    <text evidence="1 9 10">Belongs to the peptidase A8 family.</text>
</comment>
<comment type="caution">
    <text evidence="9">Lacks conserved residue(s) required for the propagation of feature annotation.</text>
</comment>
<dbReference type="InterPro" id="IPR001872">
    <property type="entry name" value="Peptidase_A8"/>
</dbReference>
<dbReference type="GO" id="GO:0004190">
    <property type="term" value="F:aspartic-type endopeptidase activity"/>
    <property type="evidence" value="ECO:0007669"/>
    <property type="project" value="UniProtKB-UniRule"/>
</dbReference>
<dbReference type="OrthoDB" id="9810259at2"/>
<keyword evidence="2 9" id="KW-1003">Cell membrane</keyword>
<evidence type="ECO:0000256" key="6">
    <source>
        <dbReference type="ARBA" id="ARBA00022801"/>
    </source>
</evidence>
<evidence type="ECO:0000313" key="12">
    <source>
        <dbReference type="Proteomes" id="UP000061457"/>
    </source>
</evidence>
<evidence type="ECO:0000256" key="9">
    <source>
        <dbReference type="HAMAP-Rule" id="MF_00161"/>
    </source>
</evidence>
<dbReference type="PATRIC" id="fig|161398.10.peg.1182"/>
<name>A0A0S2K037_9GAMM</name>
<keyword evidence="11" id="KW-0449">Lipoprotein</keyword>
<dbReference type="EC" id="3.4.23.36" evidence="9"/>
<dbReference type="RefSeq" id="WP_058029395.1">
    <property type="nucleotide sequence ID" value="NZ_CP013187.1"/>
</dbReference>
<evidence type="ECO:0000256" key="5">
    <source>
        <dbReference type="ARBA" id="ARBA00022750"/>
    </source>
</evidence>
<dbReference type="PRINTS" id="PR00781">
    <property type="entry name" value="LIPOSIGPTASE"/>
</dbReference>
<dbReference type="NCBIfam" id="TIGR00077">
    <property type="entry name" value="lspA"/>
    <property type="match status" value="1"/>
</dbReference>
<proteinExistence type="inferred from homology"/>
<dbReference type="GO" id="GO:0006508">
    <property type="term" value="P:proteolysis"/>
    <property type="evidence" value="ECO:0007669"/>
    <property type="project" value="UniProtKB-KW"/>
</dbReference>
<dbReference type="KEGG" id="pphe:PP2015_1161"/>
<dbReference type="EMBL" id="CP013187">
    <property type="protein sequence ID" value="ALO41677.1"/>
    <property type="molecule type" value="Genomic_DNA"/>
</dbReference>
<comment type="subcellular location">
    <subcellularLocation>
        <location evidence="9">Cell membrane</location>
        <topology evidence="9">Multi-pass membrane protein</topology>
    </subcellularLocation>
</comment>
<comment type="catalytic activity">
    <reaction evidence="9">
        <text>Release of signal peptides from bacterial membrane prolipoproteins. Hydrolyzes -Xaa-Yaa-Zaa-|-(S,diacylglyceryl)Cys-, in which Xaa is hydrophobic (preferably Leu), and Yaa (Ala or Ser) and Zaa (Gly or Ala) have small, neutral side chains.</text>
        <dbReference type="EC" id="3.4.23.36"/>
    </reaction>
</comment>
<feature type="active site" evidence="9">
    <location>
        <position position="125"/>
    </location>
</feature>
<keyword evidence="6 9" id="KW-0378">Hydrolase</keyword>
<dbReference type="STRING" id="161398.PP2015_1161"/>
<dbReference type="Proteomes" id="UP000061457">
    <property type="component" value="Chromosome I"/>
</dbReference>
<keyword evidence="7 9" id="KW-1133">Transmembrane helix</keyword>
<keyword evidence="8 9" id="KW-0472">Membrane</keyword>
<comment type="function">
    <text evidence="9">This protein specifically catalyzes the removal of signal peptides from prolipoproteins.</text>
</comment>
<dbReference type="Pfam" id="PF01252">
    <property type="entry name" value="Peptidase_A8"/>
    <property type="match status" value="1"/>
</dbReference>
<sequence length="170" mass="18529">MFTKNTPKTVFIVVTLLTLIFDQLSKIWAANSLKPWPMASYFNDVFRIGYAENHGAFLSLGGAMPESMRKVAFIGIVGAFLLGIIVYVLRDKKLTNPMAVAWALIVSGGTSNWLDRVLNDGGVIDFLNVGIGSVRTGVFNIADMFILAGAGMLLFYGWQEERAAKKAASS</sequence>
<dbReference type="AlphaFoldDB" id="A0A0S2K037"/>
<keyword evidence="4 9" id="KW-0812">Transmembrane</keyword>
<gene>
    <name evidence="9" type="primary">lspA</name>
    <name evidence="11" type="ORF">PP2015_1161</name>
</gene>
<feature type="transmembrane region" description="Helical" evidence="9">
    <location>
        <begin position="71"/>
        <end position="89"/>
    </location>
</feature>
<evidence type="ECO:0000256" key="8">
    <source>
        <dbReference type="ARBA" id="ARBA00023136"/>
    </source>
</evidence>
<evidence type="ECO:0000256" key="7">
    <source>
        <dbReference type="ARBA" id="ARBA00022989"/>
    </source>
</evidence>
<comment type="pathway">
    <text evidence="9">Protein modification; lipoprotein biosynthesis (signal peptide cleavage).</text>
</comment>
<dbReference type="PANTHER" id="PTHR33695:SF1">
    <property type="entry name" value="LIPOPROTEIN SIGNAL PEPTIDASE"/>
    <property type="match status" value="1"/>
</dbReference>
<keyword evidence="3 9" id="KW-0645">Protease</keyword>
<keyword evidence="5 9" id="KW-0064">Aspartyl protease</keyword>
<keyword evidence="12" id="KW-1185">Reference proteome</keyword>
<evidence type="ECO:0000256" key="3">
    <source>
        <dbReference type="ARBA" id="ARBA00022670"/>
    </source>
</evidence>
<evidence type="ECO:0000256" key="1">
    <source>
        <dbReference type="ARBA" id="ARBA00006139"/>
    </source>
</evidence>
<evidence type="ECO:0000256" key="4">
    <source>
        <dbReference type="ARBA" id="ARBA00022692"/>
    </source>
</evidence>
<dbReference type="PANTHER" id="PTHR33695">
    <property type="entry name" value="LIPOPROTEIN SIGNAL PEPTIDASE"/>
    <property type="match status" value="1"/>
</dbReference>
<feature type="transmembrane region" description="Helical" evidence="9">
    <location>
        <begin position="134"/>
        <end position="156"/>
    </location>
</feature>
<protein>
    <recommendedName>
        <fullName evidence="9">Lipoprotein signal peptidase</fullName>
        <ecNumber evidence="9">3.4.23.36</ecNumber>
    </recommendedName>
    <alternativeName>
        <fullName evidence="9">Prolipoprotein signal peptidase</fullName>
    </alternativeName>
    <alternativeName>
        <fullName evidence="9">Signal peptidase II</fullName>
        <shortName evidence="9">SPase II</shortName>
    </alternativeName>
</protein>
<evidence type="ECO:0000313" key="11">
    <source>
        <dbReference type="EMBL" id="ALO41677.1"/>
    </source>
</evidence>
<feature type="active site" evidence="9">
    <location>
        <position position="143"/>
    </location>
</feature>
<evidence type="ECO:0000256" key="2">
    <source>
        <dbReference type="ARBA" id="ARBA00022475"/>
    </source>
</evidence>
<dbReference type="UniPathway" id="UPA00665"/>
<dbReference type="GO" id="GO:0005886">
    <property type="term" value="C:plasma membrane"/>
    <property type="evidence" value="ECO:0007669"/>
    <property type="project" value="UniProtKB-SubCell"/>
</dbReference>
<evidence type="ECO:0000256" key="10">
    <source>
        <dbReference type="RuleBase" id="RU004181"/>
    </source>
</evidence>
<accession>A0A0S2K037</accession>